<organism evidence="2 3">
    <name type="scientific">Reinekea thalattae</name>
    <dbReference type="NCBI Taxonomy" id="2593301"/>
    <lineage>
        <taxon>Bacteria</taxon>
        <taxon>Pseudomonadati</taxon>
        <taxon>Pseudomonadota</taxon>
        <taxon>Gammaproteobacteria</taxon>
        <taxon>Oceanospirillales</taxon>
        <taxon>Saccharospirillaceae</taxon>
        <taxon>Reinekea</taxon>
    </lineage>
</organism>
<comment type="caution">
    <text evidence="2">The sequence shown here is derived from an EMBL/GenBank/DDBJ whole genome shotgun (WGS) entry which is preliminary data.</text>
</comment>
<accession>A0A5C8ZAG6</accession>
<evidence type="ECO:0000313" key="3">
    <source>
        <dbReference type="Proteomes" id="UP000321764"/>
    </source>
</evidence>
<dbReference type="Proteomes" id="UP000321764">
    <property type="component" value="Unassembled WGS sequence"/>
</dbReference>
<evidence type="ECO:0000313" key="2">
    <source>
        <dbReference type="EMBL" id="TXR54161.1"/>
    </source>
</evidence>
<dbReference type="EMBL" id="VKAD01000001">
    <property type="protein sequence ID" value="TXR54161.1"/>
    <property type="molecule type" value="Genomic_DNA"/>
</dbReference>
<evidence type="ECO:0000256" key="1">
    <source>
        <dbReference type="SAM" id="Phobius"/>
    </source>
</evidence>
<dbReference type="AlphaFoldDB" id="A0A5C8ZAG6"/>
<keyword evidence="1" id="KW-0812">Transmembrane</keyword>
<feature type="transmembrane region" description="Helical" evidence="1">
    <location>
        <begin position="6"/>
        <end position="34"/>
    </location>
</feature>
<name>A0A5C8ZAG6_9GAMM</name>
<dbReference type="RefSeq" id="WP_147713560.1">
    <property type="nucleotide sequence ID" value="NZ_VKAD01000001.1"/>
</dbReference>
<feature type="transmembrane region" description="Helical" evidence="1">
    <location>
        <begin position="46"/>
        <end position="67"/>
    </location>
</feature>
<keyword evidence="1" id="KW-1133">Transmembrane helix</keyword>
<sequence>MIKIDVFTNVITATIASAVATYIAIFIFQSSWWFLHPSEPANFKALTLISILFSFSSSLVLIIWGIPTHFLLTYLEKNSIIWYLCSSLIASCFISYLITHNKNISDQIHGYVLCCSLGFISSSVFWYVAVHKK</sequence>
<feature type="transmembrane region" description="Helical" evidence="1">
    <location>
        <begin position="79"/>
        <end position="98"/>
    </location>
</feature>
<protein>
    <submittedName>
        <fullName evidence="2">Uncharacterized protein</fullName>
    </submittedName>
</protein>
<gene>
    <name evidence="2" type="ORF">FME95_06390</name>
</gene>
<keyword evidence="3" id="KW-1185">Reference proteome</keyword>
<reference evidence="2 3" key="1">
    <citation type="submission" date="2019-07" db="EMBL/GenBank/DDBJ databases">
        <title>Reinekea sp. strain SSH23 genome sequencing and assembly.</title>
        <authorList>
            <person name="Kim I."/>
        </authorList>
    </citation>
    <scope>NUCLEOTIDE SEQUENCE [LARGE SCALE GENOMIC DNA]</scope>
    <source>
        <strain evidence="2 3">SSH23</strain>
    </source>
</reference>
<keyword evidence="1" id="KW-0472">Membrane</keyword>
<feature type="transmembrane region" description="Helical" evidence="1">
    <location>
        <begin position="110"/>
        <end position="129"/>
    </location>
</feature>
<proteinExistence type="predicted"/>